<dbReference type="STRING" id="464029.SAMN02982989_3233"/>
<dbReference type="Proteomes" id="UP000192903">
    <property type="component" value="Unassembled WGS sequence"/>
</dbReference>
<accession>A0A1X7DZ24</accession>
<organism evidence="1 2">
    <name type="scientific">Xaviernesmea oryzae</name>
    <dbReference type="NCBI Taxonomy" id="464029"/>
    <lineage>
        <taxon>Bacteria</taxon>
        <taxon>Pseudomonadati</taxon>
        <taxon>Pseudomonadota</taxon>
        <taxon>Alphaproteobacteria</taxon>
        <taxon>Hyphomicrobiales</taxon>
        <taxon>Rhizobiaceae</taxon>
        <taxon>Rhizobium/Agrobacterium group</taxon>
        <taxon>Xaviernesmea</taxon>
    </lineage>
</organism>
<gene>
    <name evidence="1" type="ORF">SAMN02982989_3233</name>
</gene>
<proteinExistence type="predicted"/>
<dbReference type="EMBL" id="FXAF01000005">
    <property type="protein sequence ID" value="SMF24453.1"/>
    <property type="molecule type" value="Genomic_DNA"/>
</dbReference>
<name>A0A1X7DZ24_9HYPH</name>
<evidence type="ECO:0000313" key="2">
    <source>
        <dbReference type="Proteomes" id="UP000192903"/>
    </source>
</evidence>
<sequence length="279" mass="30146">MQAARDIEGSFENADDLLWQAVSGRLPQAGDIRVRKSGRIGPLIELAMARRLLPDAYRAVAFEARFVGMVDHALDHGTITGNGVNDVAGVFPLFRHDPQSEDQSLWDQWAKRAENAAAARNMPRKLVESLLGALGELLDNVYTHSGRIDTGLAAYAVSGDAFEFVVADAGMGVLASLRQNAEFTQLEHSGQALREAISDGASRFGRQSGHGYGIGQLFRALAHENGDLRFRSGDHVLTLSGANLSPNGKLSIVKKADLPGFIISVRCDSLRALNKSNRL</sequence>
<dbReference type="AlphaFoldDB" id="A0A1X7DZ24"/>
<protein>
    <submittedName>
        <fullName evidence="1">Uncharacterized protein</fullName>
    </submittedName>
</protein>
<reference evidence="2" key="1">
    <citation type="submission" date="2017-04" db="EMBL/GenBank/DDBJ databases">
        <authorList>
            <person name="Varghese N."/>
            <person name="Submissions S."/>
        </authorList>
    </citation>
    <scope>NUCLEOTIDE SEQUENCE [LARGE SCALE GENOMIC DNA]</scope>
    <source>
        <strain evidence="2">B4P</strain>
    </source>
</reference>
<keyword evidence="2" id="KW-1185">Reference proteome</keyword>
<evidence type="ECO:0000313" key="1">
    <source>
        <dbReference type="EMBL" id="SMF24453.1"/>
    </source>
</evidence>